<dbReference type="STRING" id="156980.SAMN04489745_3204"/>
<dbReference type="GO" id="GO:0008184">
    <property type="term" value="F:glycogen phosphorylase activity"/>
    <property type="evidence" value="ECO:0007669"/>
    <property type="project" value="InterPro"/>
</dbReference>
<dbReference type="AlphaFoldDB" id="A0A1H4VII9"/>
<dbReference type="InterPro" id="IPR052182">
    <property type="entry name" value="Glycogen/Maltodextrin_Phosph"/>
</dbReference>
<protein>
    <submittedName>
        <fullName evidence="6">Starch phosphorylase</fullName>
    </submittedName>
</protein>
<organism evidence="6 7">
    <name type="scientific">Arthrobacter woluwensis</name>
    <dbReference type="NCBI Taxonomy" id="156980"/>
    <lineage>
        <taxon>Bacteria</taxon>
        <taxon>Bacillati</taxon>
        <taxon>Actinomycetota</taxon>
        <taxon>Actinomycetes</taxon>
        <taxon>Micrococcales</taxon>
        <taxon>Micrococcaceae</taxon>
        <taxon>Arthrobacter</taxon>
    </lineage>
</organism>
<evidence type="ECO:0000313" key="7">
    <source>
        <dbReference type="Proteomes" id="UP000182652"/>
    </source>
</evidence>
<dbReference type="PANTHER" id="PTHR42655">
    <property type="entry name" value="GLYCOGEN PHOSPHORYLASE"/>
    <property type="match status" value="1"/>
</dbReference>
<dbReference type="InterPro" id="IPR011834">
    <property type="entry name" value="Agluc_phsphrylas"/>
</dbReference>
<name>A0A1H4VII9_9MICC</name>
<dbReference type="EMBL" id="FNSN01000004">
    <property type="protein sequence ID" value="SEC80398.1"/>
    <property type="molecule type" value="Genomic_DNA"/>
</dbReference>
<dbReference type="NCBIfam" id="TIGR02094">
    <property type="entry name" value="more_P_ylases"/>
    <property type="match status" value="1"/>
</dbReference>
<dbReference type="Pfam" id="PF11897">
    <property type="entry name" value="DUF3417"/>
    <property type="match status" value="1"/>
</dbReference>
<accession>A0A1H4VII9</accession>
<comment type="catalytic activity">
    <reaction evidence="1">
        <text>[(1-&gt;4)-alpha-D-glucosyl](n) + phosphate = [(1-&gt;4)-alpha-D-glucosyl](n-1) + alpha-D-glucose 1-phosphate</text>
        <dbReference type="Rhea" id="RHEA:41732"/>
        <dbReference type="Rhea" id="RHEA-COMP:9584"/>
        <dbReference type="Rhea" id="RHEA-COMP:9586"/>
        <dbReference type="ChEBI" id="CHEBI:15444"/>
        <dbReference type="ChEBI" id="CHEBI:43474"/>
        <dbReference type="ChEBI" id="CHEBI:58601"/>
        <dbReference type="EC" id="2.4.1.1"/>
    </reaction>
</comment>
<feature type="modified residue" description="N6-(pyridoxal phosphate)lysine" evidence="4">
    <location>
        <position position="637"/>
    </location>
</feature>
<dbReference type="SUPFAM" id="SSF53756">
    <property type="entry name" value="UDP-Glycosyltransferase/glycogen phosphorylase"/>
    <property type="match status" value="1"/>
</dbReference>
<comment type="similarity">
    <text evidence="2">Belongs to the glycogen phosphorylase family.</text>
</comment>
<proteinExistence type="inferred from homology"/>
<keyword evidence="7" id="KW-1185">Reference proteome</keyword>
<sequence length="896" mass="98045">MKETAVTRHLPKRNIPLFRWSDDSVSVAHVKAIRRFTVRTVLPEPIAPLARLANNLRWSWHLPTRHLFESLHPVLWDKSRHDPVALLGAISGEEFRAMARDEDVVARVQTAAADLDRYLTEPRWYQSLNGDAPERIAYFSPEFGITEVLPQYSGGLGILAGDHLKSASDLGVPLVGVGLLYQAGYFKQSLSRDAWQQETYPVLDPDNLPLTLLREEDGTPVTVRLPLPHGRQLLAQIWRAEVGRVPLLLLDSNVPGNDDAARGITDRLYGGGGDHRLQQELLLGMGGVKALRAYARLTGTSAPEVFHTNEGHAGFLGIERIRELMAGQGLSWDEALAAGRASTVFTTHTPVAAGIDRFELAQIEHFFRAGLAPGVPVDRILDLGRENYDGGDPGKFNMAVMGLRLAQRANGVAKLHGEVSRGMFAGLWPGFEKSEVPIGSVTNGVHVPTWVDSSIGTLARDAFGPEAESLGRWDLAYNVPDETLWALRRELRGKLVADVRRRLRSSWKKRGAADAELGWTDGVLDPEILTIGFARRVPTYKRLTLMLRDPERLRRILLHPEHPVQLVIAGKSHPADDAGKKMIQDLVHFTDDPEVRHRIVFLPNYDIAMARTLFPGCDVWLNNPLRPLEACGTSGMKAAINGSLNLSVLDGWWDEMYDGENGWAIPTANNGASPEERDDIEAAALYELLETQVAPRFYGAALSTDAGAAGPSSADEDGLPTAWISMIKHTLAHLGPAVSADRMVKDYVSGLYTPAAVSGRDAAEDGYALAKDLAAYAERVRASWPGVHVEHVDSSGVSESPQIGDTLTVNSYVALDGLTPEEVRVTAAYGRAGHDDRIKDPRSVDLDPVEDLGGGRWLFRGTIPVDRSGAFGYTVRIFPRHEGLASNAELGLVVNA</sequence>
<reference evidence="6 7" key="1">
    <citation type="submission" date="2016-10" db="EMBL/GenBank/DDBJ databases">
        <authorList>
            <person name="de Groot N.N."/>
        </authorList>
    </citation>
    <scope>NUCLEOTIDE SEQUENCE [LARGE SCALE GENOMIC DNA]</scope>
    <source>
        <strain evidence="6 7">DSM 10495</strain>
    </source>
</reference>
<dbReference type="InterPro" id="IPR000811">
    <property type="entry name" value="Glyco_trans_35"/>
</dbReference>
<feature type="domain" description="DUF3417" evidence="5">
    <location>
        <begin position="42"/>
        <end position="149"/>
    </location>
</feature>
<dbReference type="InterPro" id="IPR024517">
    <property type="entry name" value="Glycogen_phosphorylase_DUF3417"/>
</dbReference>
<dbReference type="GO" id="GO:0005975">
    <property type="term" value="P:carbohydrate metabolic process"/>
    <property type="evidence" value="ECO:0007669"/>
    <property type="project" value="InterPro"/>
</dbReference>
<evidence type="ECO:0000313" key="6">
    <source>
        <dbReference type="EMBL" id="SEC80398.1"/>
    </source>
</evidence>
<dbReference type="PIRSF" id="PIRSF000460">
    <property type="entry name" value="Pprylas_GlgP"/>
    <property type="match status" value="1"/>
</dbReference>
<evidence type="ECO:0000256" key="3">
    <source>
        <dbReference type="ARBA" id="ARBA00022533"/>
    </source>
</evidence>
<dbReference type="Proteomes" id="UP000182652">
    <property type="component" value="Unassembled WGS sequence"/>
</dbReference>
<dbReference type="PANTHER" id="PTHR42655:SF1">
    <property type="entry name" value="GLYCOGEN PHOSPHORYLASE"/>
    <property type="match status" value="1"/>
</dbReference>
<gene>
    <name evidence="6" type="ORF">SAMN04489745_3204</name>
</gene>
<dbReference type="Pfam" id="PF00343">
    <property type="entry name" value="Phosphorylase"/>
    <property type="match status" value="1"/>
</dbReference>
<dbReference type="GO" id="GO:0030170">
    <property type="term" value="F:pyridoxal phosphate binding"/>
    <property type="evidence" value="ECO:0007669"/>
    <property type="project" value="InterPro"/>
</dbReference>
<keyword evidence="4" id="KW-0663">Pyridoxal phosphate</keyword>
<evidence type="ECO:0000256" key="1">
    <source>
        <dbReference type="ARBA" id="ARBA00001275"/>
    </source>
</evidence>
<evidence type="ECO:0000256" key="4">
    <source>
        <dbReference type="PIRSR" id="PIRSR000460-1"/>
    </source>
</evidence>
<keyword evidence="3" id="KW-0021">Allosteric enzyme</keyword>
<dbReference type="Gene3D" id="3.40.50.2000">
    <property type="entry name" value="Glycogen Phosphorylase B"/>
    <property type="match status" value="3"/>
</dbReference>
<evidence type="ECO:0000259" key="5">
    <source>
        <dbReference type="Pfam" id="PF11897"/>
    </source>
</evidence>
<evidence type="ECO:0000256" key="2">
    <source>
        <dbReference type="ARBA" id="ARBA00006047"/>
    </source>
</evidence>